<organism evidence="2 3">
    <name type="scientific">Eubacterium callanderi</name>
    <dbReference type="NCBI Taxonomy" id="53442"/>
    <lineage>
        <taxon>Bacteria</taxon>
        <taxon>Bacillati</taxon>
        <taxon>Bacillota</taxon>
        <taxon>Clostridia</taxon>
        <taxon>Eubacteriales</taxon>
        <taxon>Eubacteriaceae</taxon>
        <taxon>Eubacterium</taxon>
    </lineage>
</organism>
<sequence>MYRKELETMDPRFRVFGSLFSLVTRLEVMGNSQDFLGELTTKQWYLLIHLITFFREPPTLSALAAEMDTSHQNAKAIALKLQEKGYLELVKDKKDKRTLRVIPDKTKIEAYEAEMGGENNAFVDKFLSALSSEELEIFDRALVKLMEMAEDIRKEQMIK</sequence>
<reference evidence="2 3" key="1">
    <citation type="submission" date="2020-07" db="EMBL/GenBank/DDBJ databases">
        <title>Organ Donor 1.</title>
        <authorList>
            <person name="Marsh A.J."/>
            <person name="Azcarate-Peril M.A."/>
        </authorList>
    </citation>
    <scope>NUCLEOTIDE SEQUENCE [LARGE SCALE GENOMIC DNA]</scope>
    <source>
        <strain evidence="2 3">AMC0717</strain>
    </source>
</reference>
<dbReference type="AlphaFoldDB" id="A0A1I5JAE9"/>
<comment type="caution">
    <text evidence="2">The sequence shown here is derived from an EMBL/GenBank/DDBJ whole genome shotgun (WGS) entry which is preliminary data.</text>
</comment>
<dbReference type="Gene3D" id="1.10.10.10">
    <property type="entry name" value="Winged helix-like DNA-binding domain superfamily/Winged helix DNA-binding domain"/>
    <property type="match status" value="1"/>
</dbReference>
<dbReference type="Pfam" id="PF12802">
    <property type="entry name" value="MarR_2"/>
    <property type="match status" value="1"/>
</dbReference>
<evidence type="ECO:0000313" key="2">
    <source>
        <dbReference type="EMBL" id="NZA39138.1"/>
    </source>
</evidence>
<accession>A0A1I5JAE9</accession>
<feature type="domain" description="HTH marR-type" evidence="1">
    <location>
        <begin position="39"/>
        <end position="97"/>
    </location>
</feature>
<dbReference type="EMBL" id="JACCKS010000016">
    <property type="protein sequence ID" value="NZA39138.1"/>
    <property type="molecule type" value="Genomic_DNA"/>
</dbReference>
<dbReference type="Proteomes" id="UP000586254">
    <property type="component" value="Unassembled WGS sequence"/>
</dbReference>
<evidence type="ECO:0000313" key="3">
    <source>
        <dbReference type="Proteomes" id="UP000586254"/>
    </source>
</evidence>
<protein>
    <submittedName>
        <fullName evidence="2">MarR family transcriptional regulator</fullName>
    </submittedName>
</protein>
<dbReference type="RefSeq" id="WP_090412472.1">
    <property type="nucleotide sequence ID" value="NZ_CAJKZB010000009.1"/>
</dbReference>
<name>A0A1I5JAE9_9FIRM</name>
<gene>
    <name evidence="2" type="ORF">H0N91_13635</name>
</gene>
<dbReference type="InterPro" id="IPR000835">
    <property type="entry name" value="HTH_MarR-typ"/>
</dbReference>
<dbReference type="SUPFAM" id="SSF46785">
    <property type="entry name" value="Winged helix' DNA-binding domain"/>
    <property type="match status" value="1"/>
</dbReference>
<dbReference type="GO" id="GO:0003700">
    <property type="term" value="F:DNA-binding transcription factor activity"/>
    <property type="evidence" value="ECO:0007669"/>
    <property type="project" value="InterPro"/>
</dbReference>
<dbReference type="InterPro" id="IPR036388">
    <property type="entry name" value="WH-like_DNA-bd_sf"/>
</dbReference>
<dbReference type="InterPro" id="IPR036390">
    <property type="entry name" value="WH_DNA-bd_sf"/>
</dbReference>
<evidence type="ECO:0000259" key="1">
    <source>
        <dbReference type="Pfam" id="PF12802"/>
    </source>
</evidence>
<proteinExistence type="predicted"/>